<dbReference type="SUPFAM" id="SSF47769">
    <property type="entry name" value="SAM/Pointed domain"/>
    <property type="match status" value="1"/>
</dbReference>
<dbReference type="InterPro" id="IPR050548">
    <property type="entry name" value="PcG_chromatin_remod_factors"/>
</dbReference>
<dbReference type="PANTHER" id="PTHR12247:SF89">
    <property type="entry name" value="STERILE ALPHA MOTIF DOMAIN-CONTAINING PROTEIN 7"/>
    <property type="match status" value="1"/>
</dbReference>
<feature type="region of interest" description="Disordered" evidence="1">
    <location>
        <begin position="21"/>
        <end position="45"/>
    </location>
</feature>
<accession>A0AB34I474</accession>
<evidence type="ECO:0000313" key="4">
    <source>
        <dbReference type="Proteomes" id="UP001159641"/>
    </source>
</evidence>
<dbReference type="PANTHER" id="PTHR12247">
    <property type="entry name" value="POLYCOMB GROUP PROTEIN"/>
    <property type="match status" value="1"/>
</dbReference>
<feature type="compositionally biased region" description="Basic and acidic residues" evidence="1">
    <location>
        <begin position="35"/>
        <end position="45"/>
    </location>
</feature>
<dbReference type="InterPro" id="IPR013761">
    <property type="entry name" value="SAM/pointed_sf"/>
</dbReference>
<dbReference type="GO" id="GO:0042393">
    <property type="term" value="F:histone binding"/>
    <property type="evidence" value="ECO:0007669"/>
    <property type="project" value="TreeGrafter"/>
</dbReference>
<dbReference type="GO" id="GO:0003682">
    <property type="term" value="F:chromatin binding"/>
    <property type="evidence" value="ECO:0007669"/>
    <property type="project" value="TreeGrafter"/>
</dbReference>
<dbReference type="Gene3D" id="1.10.150.50">
    <property type="entry name" value="Transcription Factor, Ets-1"/>
    <property type="match status" value="1"/>
</dbReference>
<evidence type="ECO:0000313" key="3">
    <source>
        <dbReference type="EMBL" id="KAJ8797720.1"/>
    </source>
</evidence>
<keyword evidence="4" id="KW-1185">Reference proteome</keyword>
<organism evidence="3 4">
    <name type="scientific">Eschrichtius robustus</name>
    <name type="common">California gray whale</name>
    <name type="synonym">Eschrichtius gibbosus</name>
    <dbReference type="NCBI Taxonomy" id="9764"/>
    <lineage>
        <taxon>Eukaryota</taxon>
        <taxon>Metazoa</taxon>
        <taxon>Chordata</taxon>
        <taxon>Craniata</taxon>
        <taxon>Vertebrata</taxon>
        <taxon>Euteleostomi</taxon>
        <taxon>Mammalia</taxon>
        <taxon>Eutheria</taxon>
        <taxon>Laurasiatheria</taxon>
        <taxon>Artiodactyla</taxon>
        <taxon>Whippomorpha</taxon>
        <taxon>Cetacea</taxon>
        <taxon>Mysticeti</taxon>
        <taxon>Eschrichtiidae</taxon>
        <taxon>Eschrichtius</taxon>
    </lineage>
</organism>
<proteinExistence type="predicted"/>
<dbReference type="EMBL" id="JAIQCJ010000162">
    <property type="protein sequence ID" value="KAJ8797720.1"/>
    <property type="molecule type" value="Genomic_DNA"/>
</dbReference>
<dbReference type="AlphaFoldDB" id="A0AB34I474"/>
<gene>
    <name evidence="3" type="ORF">J1605_017146</name>
</gene>
<dbReference type="PROSITE" id="PS50105">
    <property type="entry name" value="SAM_DOMAIN"/>
    <property type="match status" value="1"/>
</dbReference>
<dbReference type="InterPro" id="IPR001660">
    <property type="entry name" value="SAM"/>
</dbReference>
<protein>
    <recommendedName>
        <fullName evidence="2">SAM domain-containing protein</fullName>
    </recommendedName>
</protein>
<dbReference type="GO" id="GO:0005634">
    <property type="term" value="C:nucleus"/>
    <property type="evidence" value="ECO:0007669"/>
    <property type="project" value="TreeGrafter"/>
</dbReference>
<dbReference type="Proteomes" id="UP001159641">
    <property type="component" value="Unassembled WGS sequence"/>
</dbReference>
<evidence type="ECO:0000256" key="1">
    <source>
        <dbReference type="SAM" id="MobiDB-lite"/>
    </source>
</evidence>
<sequence>MLVATGPRFLDSWGQKCRRLRRGTGNQKVLDSDTESSKSRVEEKPLCQTHAIPCEENEYAKDPETDTLNNHKLGETKEKPSTALAHTFGELERSHRKPWGARGTPLEEKAWDSGKEKASEQVLAACGEKNGVYAPVPQPSLPGTHVLLTIKENLSLDEDIQKWTVNDVYNFVSGLPGCSDYAQVFKDHAIDGETLPLLTEGHLRSTMGLKLGPALKIQSQVG</sequence>
<feature type="domain" description="SAM" evidence="2">
    <location>
        <begin position="163"/>
        <end position="209"/>
    </location>
</feature>
<reference evidence="3 4" key="1">
    <citation type="submission" date="2022-11" db="EMBL/GenBank/DDBJ databases">
        <title>Whole genome sequence of Eschrichtius robustus ER-17-0199.</title>
        <authorList>
            <person name="Bruniche-Olsen A."/>
            <person name="Black A.N."/>
            <person name="Fields C.J."/>
            <person name="Walden K."/>
            <person name="Dewoody J.A."/>
        </authorList>
    </citation>
    <scope>NUCLEOTIDE SEQUENCE [LARGE SCALE GENOMIC DNA]</scope>
    <source>
        <strain evidence="3">ER-17-0199</strain>
        <tissue evidence="3">Blubber</tissue>
    </source>
</reference>
<dbReference type="Pfam" id="PF00536">
    <property type="entry name" value="SAM_1"/>
    <property type="match status" value="1"/>
</dbReference>
<comment type="caution">
    <text evidence="3">The sequence shown here is derived from an EMBL/GenBank/DDBJ whole genome shotgun (WGS) entry which is preliminary data.</text>
</comment>
<dbReference type="CDD" id="cd09579">
    <property type="entry name" value="SAM_Samd7_11"/>
    <property type="match status" value="1"/>
</dbReference>
<name>A0AB34I474_ESCRO</name>
<dbReference type="GO" id="GO:0045892">
    <property type="term" value="P:negative regulation of DNA-templated transcription"/>
    <property type="evidence" value="ECO:0007669"/>
    <property type="project" value="TreeGrafter"/>
</dbReference>
<evidence type="ECO:0000259" key="2">
    <source>
        <dbReference type="PROSITE" id="PS50105"/>
    </source>
</evidence>